<dbReference type="AlphaFoldDB" id="A0A8J4XSP4"/>
<reference evidence="1" key="1">
    <citation type="submission" date="2020-07" db="EMBL/GenBank/DDBJ databases">
        <title>The High-quality genome of the commercially important snow crab, Chionoecetes opilio.</title>
        <authorList>
            <person name="Jeong J.-H."/>
            <person name="Ryu S."/>
        </authorList>
    </citation>
    <scope>NUCLEOTIDE SEQUENCE</scope>
    <source>
        <strain evidence="1">MADBK_172401_WGS</strain>
        <tissue evidence="1">Digestive gland</tissue>
    </source>
</reference>
<evidence type="ECO:0000313" key="1">
    <source>
        <dbReference type="EMBL" id="KAG0710879.1"/>
    </source>
</evidence>
<gene>
    <name evidence="1" type="ORF">GWK47_021872</name>
</gene>
<sequence length="144" mass="16082">MGHIWPNIALFKRVQNRWPIVDQSPPRPCTDPSVTGRRSHALSVGHLKKSALCGNIHAKTTKRNPLSVVLGGGVPTPSVPWGLSTGQMMTKPSTREDQLFQPAGDERREFGGICDLVLCDMVYAKYWKEGMFRPTHQERSGLHH</sequence>
<evidence type="ECO:0000313" key="2">
    <source>
        <dbReference type="Proteomes" id="UP000770661"/>
    </source>
</evidence>
<keyword evidence="2" id="KW-1185">Reference proteome</keyword>
<name>A0A8J4XSP4_CHIOP</name>
<comment type="caution">
    <text evidence="1">The sequence shown here is derived from an EMBL/GenBank/DDBJ whole genome shotgun (WGS) entry which is preliminary data.</text>
</comment>
<dbReference type="EMBL" id="JACEEZ010023795">
    <property type="protein sequence ID" value="KAG0710879.1"/>
    <property type="molecule type" value="Genomic_DNA"/>
</dbReference>
<accession>A0A8J4XSP4</accession>
<dbReference type="Proteomes" id="UP000770661">
    <property type="component" value="Unassembled WGS sequence"/>
</dbReference>
<organism evidence="1 2">
    <name type="scientific">Chionoecetes opilio</name>
    <name type="common">Atlantic snow crab</name>
    <name type="synonym">Cancer opilio</name>
    <dbReference type="NCBI Taxonomy" id="41210"/>
    <lineage>
        <taxon>Eukaryota</taxon>
        <taxon>Metazoa</taxon>
        <taxon>Ecdysozoa</taxon>
        <taxon>Arthropoda</taxon>
        <taxon>Crustacea</taxon>
        <taxon>Multicrustacea</taxon>
        <taxon>Malacostraca</taxon>
        <taxon>Eumalacostraca</taxon>
        <taxon>Eucarida</taxon>
        <taxon>Decapoda</taxon>
        <taxon>Pleocyemata</taxon>
        <taxon>Brachyura</taxon>
        <taxon>Eubrachyura</taxon>
        <taxon>Majoidea</taxon>
        <taxon>Majidae</taxon>
        <taxon>Chionoecetes</taxon>
    </lineage>
</organism>
<protein>
    <submittedName>
        <fullName evidence="1">Uncharacterized protein</fullName>
    </submittedName>
</protein>
<proteinExistence type="predicted"/>